<reference evidence="1" key="1">
    <citation type="journal article" date="2022" name="J Glob Antimicrob Resist">
        <title>Comparative analysis of IMP-4- and OXA-58-containing plasmids of three carbapenemase-producing Acinetobacter ursingii strains in the Netherlands.</title>
        <authorList>
            <person name="Hendrickx A.P.A."/>
            <person name="Schade R.P."/>
            <person name="Landman F."/>
            <person name="Bosch T."/>
            <person name="Schouls L.M."/>
            <person name="van Dijk K."/>
        </authorList>
    </citation>
    <scope>NUCLEOTIDE SEQUENCE</scope>
    <source>
        <strain evidence="1">RIVM_C010761</strain>
    </source>
</reference>
<organism evidence="1 2">
    <name type="scientific">Acinetobacter ursingii</name>
    <dbReference type="NCBI Taxonomy" id="108980"/>
    <lineage>
        <taxon>Bacteria</taxon>
        <taxon>Pseudomonadati</taxon>
        <taxon>Pseudomonadota</taxon>
        <taxon>Gammaproteobacteria</taxon>
        <taxon>Moraxellales</taxon>
        <taxon>Moraxellaceae</taxon>
        <taxon>Acinetobacter</taxon>
    </lineage>
</organism>
<protein>
    <submittedName>
        <fullName evidence="1">Uncharacterized protein</fullName>
    </submittedName>
</protein>
<dbReference type="RefSeq" id="WP_263503959.1">
    <property type="nucleotide sequence ID" value="NZ_CP089047.1"/>
</dbReference>
<keyword evidence="1" id="KW-0614">Plasmid</keyword>
<proteinExistence type="predicted"/>
<evidence type="ECO:0000313" key="2">
    <source>
        <dbReference type="Proteomes" id="UP001164081"/>
    </source>
</evidence>
<geneLocation type="plasmid" evidence="1 2">
    <name>pRIVM_C010761_3</name>
</geneLocation>
<gene>
    <name evidence="1" type="ORF">LSO58_18460</name>
</gene>
<dbReference type="Proteomes" id="UP001164081">
    <property type="component" value="Plasmid pRIVM_C010761_3"/>
</dbReference>
<name>A0AA46P6B5_9GAMM</name>
<evidence type="ECO:0000313" key="1">
    <source>
        <dbReference type="EMBL" id="UYF77419.1"/>
    </source>
</evidence>
<dbReference type="EMBL" id="CP089047">
    <property type="protein sequence ID" value="UYF77419.1"/>
    <property type="molecule type" value="Genomic_DNA"/>
</dbReference>
<sequence>MFKIGNVPEVEKLDLSSMQNDFIKSFVDGLVADRLIQKDLVILDPFEDDDQFLSFQIYYPQTPEKRVIIQIERPKSVIKVFVESETFYSGSGYEFLIHPTTTLLSAKHDDIVEIVQGKIFFLAYNLLRLADGYDFFVQKDNEELETKHPMIAIYETLISPIDQNSTILFNEPHIETECTDVVIQIRPNEKLVSITGEGMSLGSIKLLETFVSLSYLYSDMAVEYSC</sequence>
<accession>A0AA46P6B5</accession>
<dbReference type="AlphaFoldDB" id="A0AA46P6B5"/>